<accession>A0A5S4YXB9</accession>
<gene>
    <name evidence="3" type="ORF">FXV83_07470</name>
</gene>
<dbReference type="AlphaFoldDB" id="A0A5S4YXB9"/>
<dbReference type="Proteomes" id="UP000324797">
    <property type="component" value="Unassembled WGS sequence"/>
</dbReference>
<comment type="caution">
    <text evidence="3">The sequence shown here is derived from an EMBL/GenBank/DDBJ whole genome shotgun (WGS) entry which is preliminary data.</text>
</comment>
<keyword evidence="2" id="KW-0732">Signal</keyword>
<feature type="signal peptide" evidence="2">
    <location>
        <begin position="1"/>
        <end position="26"/>
    </location>
</feature>
<evidence type="ECO:0000256" key="2">
    <source>
        <dbReference type="SAM" id="SignalP"/>
    </source>
</evidence>
<evidence type="ECO:0000256" key="1">
    <source>
        <dbReference type="SAM" id="MobiDB-lite"/>
    </source>
</evidence>
<protein>
    <submittedName>
        <fullName evidence="3">Uncharacterized protein</fullName>
    </submittedName>
</protein>
<feature type="chain" id="PRO_5024447034" evidence="2">
    <location>
        <begin position="27"/>
        <end position="79"/>
    </location>
</feature>
<keyword evidence="4" id="KW-1185">Reference proteome</keyword>
<sequence length="79" mass="8344">MANTSKALAVSLLSGAFLLPTAGAFAQSNTTAPTTGEKGRQQGACKMRRTFRPPHSLSPAPLRFFDPPAELTSSARTPR</sequence>
<proteinExistence type="predicted"/>
<evidence type="ECO:0000313" key="3">
    <source>
        <dbReference type="EMBL" id="TYO67039.1"/>
    </source>
</evidence>
<reference evidence="3 4" key="1">
    <citation type="submission" date="2019-08" db="EMBL/GenBank/DDBJ databases">
        <title>Bradyrhizobium hipponensis sp. nov., a rhizobium isolated from a Lupinus angustifolius root nodule in Tunisia.</title>
        <authorList>
            <person name="Off K."/>
            <person name="Rejili M."/>
            <person name="Mars M."/>
            <person name="Brachmann A."/>
            <person name="Marin M."/>
        </authorList>
    </citation>
    <scope>NUCLEOTIDE SEQUENCE [LARGE SCALE GENOMIC DNA]</scope>
    <source>
        <strain evidence="4">aSej3</strain>
    </source>
</reference>
<dbReference type="EMBL" id="VSTH01000021">
    <property type="protein sequence ID" value="TYO67039.1"/>
    <property type="molecule type" value="Genomic_DNA"/>
</dbReference>
<evidence type="ECO:0000313" key="4">
    <source>
        <dbReference type="Proteomes" id="UP000324797"/>
    </source>
</evidence>
<name>A0A5S4YXB9_9BRAD</name>
<organism evidence="3 4">
    <name type="scientific">Bradyrhizobium hipponense</name>
    <dbReference type="NCBI Taxonomy" id="2605638"/>
    <lineage>
        <taxon>Bacteria</taxon>
        <taxon>Pseudomonadati</taxon>
        <taxon>Pseudomonadota</taxon>
        <taxon>Alphaproteobacteria</taxon>
        <taxon>Hyphomicrobiales</taxon>
        <taxon>Nitrobacteraceae</taxon>
        <taxon>Bradyrhizobium</taxon>
    </lineage>
</organism>
<feature type="region of interest" description="Disordered" evidence="1">
    <location>
        <begin position="27"/>
        <end position="79"/>
    </location>
</feature>